<evidence type="ECO:0000313" key="3">
    <source>
        <dbReference type="Proteomes" id="UP001419268"/>
    </source>
</evidence>
<name>A0AAP0KUV6_9MAGN</name>
<reference evidence="2 3" key="1">
    <citation type="submission" date="2024-01" db="EMBL/GenBank/DDBJ databases">
        <title>Genome assemblies of Stephania.</title>
        <authorList>
            <person name="Yang L."/>
        </authorList>
    </citation>
    <scope>NUCLEOTIDE SEQUENCE [LARGE SCALE GENOMIC DNA]</scope>
    <source>
        <strain evidence="2">JXDWG</strain>
        <tissue evidence="2">Leaf</tissue>
    </source>
</reference>
<evidence type="ECO:0000313" key="2">
    <source>
        <dbReference type="EMBL" id="KAK9158675.1"/>
    </source>
</evidence>
<dbReference type="EMBL" id="JBBNAG010000002">
    <property type="protein sequence ID" value="KAK9158675.1"/>
    <property type="molecule type" value="Genomic_DNA"/>
</dbReference>
<keyword evidence="3" id="KW-1185">Reference proteome</keyword>
<sequence>MKIALPLAHESSQSPPPSSPSPSSSTLRSLFEIPSNPTTQPAGPPTPNLHRRIPLPPPLPPPPPPNPTPRSLPRLILTSASPRVPPLLPPPQGPLRLENRYFDLMLLPVSLCVVSAFSARRIGRVGSRGWAGHAGRVVRANGVLVLHGSRDLLFVIWLM</sequence>
<organism evidence="2 3">
    <name type="scientific">Stephania cephalantha</name>
    <dbReference type="NCBI Taxonomy" id="152367"/>
    <lineage>
        <taxon>Eukaryota</taxon>
        <taxon>Viridiplantae</taxon>
        <taxon>Streptophyta</taxon>
        <taxon>Embryophyta</taxon>
        <taxon>Tracheophyta</taxon>
        <taxon>Spermatophyta</taxon>
        <taxon>Magnoliopsida</taxon>
        <taxon>Ranunculales</taxon>
        <taxon>Menispermaceae</taxon>
        <taxon>Menispermoideae</taxon>
        <taxon>Cissampelideae</taxon>
        <taxon>Stephania</taxon>
    </lineage>
</organism>
<comment type="caution">
    <text evidence="2">The sequence shown here is derived from an EMBL/GenBank/DDBJ whole genome shotgun (WGS) entry which is preliminary data.</text>
</comment>
<feature type="compositionally biased region" description="Pro residues" evidence="1">
    <location>
        <begin position="54"/>
        <end position="70"/>
    </location>
</feature>
<evidence type="ECO:0000256" key="1">
    <source>
        <dbReference type="SAM" id="MobiDB-lite"/>
    </source>
</evidence>
<gene>
    <name evidence="2" type="ORF">Scep_005249</name>
</gene>
<dbReference type="Proteomes" id="UP001419268">
    <property type="component" value="Unassembled WGS sequence"/>
</dbReference>
<protein>
    <submittedName>
        <fullName evidence="2">Uncharacterized protein</fullName>
    </submittedName>
</protein>
<proteinExistence type="predicted"/>
<feature type="region of interest" description="Disordered" evidence="1">
    <location>
        <begin position="1"/>
        <end position="88"/>
    </location>
</feature>
<dbReference type="AlphaFoldDB" id="A0AAP0KUV6"/>
<accession>A0AAP0KUV6</accession>